<protein>
    <submittedName>
        <fullName evidence="2">Uncharacterized protein</fullName>
    </submittedName>
</protein>
<reference evidence="2 3" key="1">
    <citation type="journal article" date="2014" name="Agronomy (Basel)">
        <title>A Draft Genome Sequence for Ensete ventricosum, the Drought-Tolerant Tree Against Hunger.</title>
        <authorList>
            <person name="Harrison J."/>
            <person name="Moore K.A."/>
            <person name="Paszkiewicz K."/>
            <person name="Jones T."/>
            <person name="Grant M."/>
            <person name="Ambacheew D."/>
            <person name="Muzemil S."/>
            <person name="Studholme D.J."/>
        </authorList>
    </citation>
    <scope>NUCLEOTIDE SEQUENCE [LARGE SCALE GENOMIC DNA]</scope>
</reference>
<name>A0A427AU86_ENSVE</name>
<comment type="caution">
    <text evidence="2">The sequence shown here is derived from an EMBL/GenBank/DDBJ whole genome shotgun (WGS) entry which is preliminary data.</text>
</comment>
<dbReference type="AlphaFoldDB" id="A0A427AU86"/>
<organism evidence="2 3">
    <name type="scientific">Ensete ventricosum</name>
    <name type="common">Abyssinian banana</name>
    <name type="synonym">Musa ensete</name>
    <dbReference type="NCBI Taxonomy" id="4639"/>
    <lineage>
        <taxon>Eukaryota</taxon>
        <taxon>Viridiplantae</taxon>
        <taxon>Streptophyta</taxon>
        <taxon>Embryophyta</taxon>
        <taxon>Tracheophyta</taxon>
        <taxon>Spermatophyta</taxon>
        <taxon>Magnoliopsida</taxon>
        <taxon>Liliopsida</taxon>
        <taxon>Zingiberales</taxon>
        <taxon>Musaceae</taxon>
        <taxon>Ensete</taxon>
    </lineage>
</organism>
<proteinExistence type="predicted"/>
<dbReference type="EMBL" id="AMZH03001317">
    <property type="protein sequence ID" value="RRT79765.1"/>
    <property type="molecule type" value="Genomic_DNA"/>
</dbReference>
<sequence>MILLVLPLEPGAEQLLLIPRTRFKIKGVGSYDRGEVLSIGRRPSWVRGSTRSHPSKEDLKPLARILPSSGSSKEEIGLHPRKGHQAIPIAPLTSLPTGQLSLVAIELMLVHTSALPMGAEVP</sequence>
<feature type="region of interest" description="Disordered" evidence="1">
    <location>
        <begin position="45"/>
        <end position="64"/>
    </location>
</feature>
<evidence type="ECO:0000313" key="3">
    <source>
        <dbReference type="Proteomes" id="UP000287651"/>
    </source>
</evidence>
<accession>A0A427AU86</accession>
<gene>
    <name evidence="2" type="ORF">B296_00007922</name>
</gene>
<evidence type="ECO:0000256" key="1">
    <source>
        <dbReference type="SAM" id="MobiDB-lite"/>
    </source>
</evidence>
<evidence type="ECO:0000313" key="2">
    <source>
        <dbReference type="EMBL" id="RRT79765.1"/>
    </source>
</evidence>
<dbReference type="Proteomes" id="UP000287651">
    <property type="component" value="Unassembled WGS sequence"/>
</dbReference>